<dbReference type="InterPro" id="IPR006676">
    <property type="entry name" value="tRNA_splic"/>
</dbReference>
<dbReference type="PANTHER" id="PTHR13070:SF0">
    <property type="entry name" value="TRNA-SPLICING ENDONUCLEASE SUBUNIT SEN34"/>
    <property type="match status" value="1"/>
</dbReference>
<evidence type="ECO:0000256" key="5">
    <source>
        <dbReference type="PIRNR" id="PIRNR017250"/>
    </source>
</evidence>
<dbReference type="Gene3D" id="3.40.1350.10">
    <property type="match status" value="1"/>
</dbReference>
<feature type="active site" evidence="6">
    <location>
        <position position="268"/>
    </location>
</feature>
<feature type="region of interest" description="Disordered" evidence="7">
    <location>
        <begin position="132"/>
        <end position="173"/>
    </location>
</feature>
<dbReference type="FunFam" id="3.40.1350.10:FF:000008">
    <property type="entry name" value="tRNA-splicing endonuclease subunit Sen34"/>
    <property type="match status" value="1"/>
</dbReference>
<feature type="active site" evidence="6">
    <location>
        <position position="276"/>
    </location>
</feature>
<evidence type="ECO:0000313" key="10">
    <source>
        <dbReference type="EMBL" id="KAJ4389728.1"/>
    </source>
</evidence>
<dbReference type="InterPro" id="IPR036167">
    <property type="entry name" value="tRNA_intron_Endo_cat-like_sf"/>
</dbReference>
<comment type="function">
    <text evidence="4">Constitutes one of the two catalytic subunit of the tRNA-splicing endonuclease complex, a complex responsible for identification and cleavage of the splice sites in pre-tRNA. It cleaves pre-tRNA at the 5'- and 3'-splice sites to release the intron. The products are an intron and two tRNA half-molecules bearing 2',3'-cyclic phosphate and 5'-OH termini. There are no conserved sequences at the splice sites, but the intron is invariably located at the same site in the gene, placing the splice sites an invariant distance from the constant structural features of the tRNA body. It probably carries the active site for 3'-splice site cleavage.</text>
</comment>
<dbReference type="PANTHER" id="PTHR13070">
    <property type="entry name" value="TRNA-SPLICING ENDONUCLEASE SUBUNIT SEN34-RELATED"/>
    <property type="match status" value="1"/>
</dbReference>
<name>A0A9W8YT81_9PEZI</name>
<keyword evidence="10" id="KW-0540">Nuclease</keyword>
<evidence type="ECO:0000256" key="4">
    <source>
        <dbReference type="ARBA" id="ARBA00059865"/>
    </source>
</evidence>
<dbReference type="PIRSF" id="PIRSF017250">
    <property type="entry name" value="tRNA_splic_SEN34"/>
    <property type="match status" value="1"/>
</dbReference>
<dbReference type="GO" id="GO:0000214">
    <property type="term" value="C:tRNA-intron endonuclease complex"/>
    <property type="evidence" value="ECO:0007669"/>
    <property type="project" value="UniProtKB-UniRule"/>
</dbReference>
<evidence type="ECO:0000259" key="8">
    <source>
        <dbReference type="Pfam" id="PF01974"/>
    </source>
</evidence>
<evidence type="ECO:0000256" key="6">
    <source>
        <dbReference type="PIRSR" id="PIRSR017250-50"/>
    </source>
</evidence>
<protein>
    <recommendedName>
        <fullName evidence="5">tRNA-splicing endonuclease subunit Sen34</fullName>
        <ecNumber evidence="5">4.6.1.16</ecNumber>
    </recommendedName>
</protein>
<dbReference type="InterPro" id="IPR059049">
    <property type="entry name" value="TSEN34_N"/>
</dbReference>
<keyword evidence="10" id="KW-0255">Endonuclease</keyword>
<keyword evidence="3 5" id="KW-0456">Lyase</keyword>
<dbReference type="GO" id="GO:0000213">
    <property type="term" value="F:tRNA-intron lyase activity"/>
    <property type="evidence" value="ECO:0007669"/>
    <property type="project" value="UniProtKB-UniRule"/>
</dbReference>
<feature type="domain" description="TSEN34 N-terminal" evidence="9">
    <location>
        <begin position="23"/>
        <end position="92"/>
    </location>
</feature>
<keyword evidence="10" id="KW-0378">Hydrolase</keyword>
<dbReference type="GO" id="GO:0003676">
    <property type="term" value="F:nucleic acid binding"/>
    <property type="evidence" value="ECO:0007669"/>
    <property type="project" value="InterPro"/>
</dbReference>
<gene>
    <name evidence="10" type="primary">SEN34</name>
    <name evidence="10" type="ORF">N0V93_007200</name>
</gene>
<dbReference type="EMBL" id="JAPEVB010000004">
    <property type="protein sequence ID" value="KAJ4389728.1"/>
    <property type="molecule type" value="Genomic_DNA"/>
</dbReference>
<dbReference type="CDD" id="cd22363">
    <property type="entry name" value="tRNA-intron_lyase_C"/>
    <property type="match status" value="1"/>
</dbReference>
<dbReference type="NCBIfam" id="TIGR00324">
    <property type="entry name" value="endA"/>
    <property type="match status" value="1"/>
</dbReference>
<proteinExistence type="inferred from homology"/>
<dbReference type="InterPro" id="IPR006677">
    <property type="entry name" value="tRNA_intron_Endonuc_cat-like"/>
</dbReference>
<comment type="similarity">
    <text evidence="1 5">Belongs to the tRNA-intron endonuclease family.</text>
</comment>
<feature type="compositionally biased region" description="Basic and acidic residues" evidence="7">
    <location>
        <begin position="132"/>
        <end position="141"/>
    </location>
</feature>
<dbReference type="Proteomes" id="UP001140453">
    <property type="component" value="Unassembled WGS sequence"/>
</dbReference>
<keyword evidence="2 5" id="KW-0819">tRNA processing</keyword>
<evidence type="ECO:0000313" key="11">
    <source>
        <dbReference type="Proteomes" id="UP001140453"/>
    </source>
</evidence>
<evidence type="ECO:0000256" key="7">
    <source>
        <dbReference type="SAM" id="MobiDB-lite"/>
    </source>
</evidence>
<dbReference type="OrthoDB" id="48041at2759"/>
<evidence type="ECO:0000259" key="9">
    <source>
        <dbReference type="Pfam" id="PF26577"/>
    </source>
</evidence>
<dbReference type="EC" id="4.6.1.16" evidence="5"/>
<dbReference type="Pfam" id="PF26577">
    <property type="entry name" value="TSEN34_N"/>
    <property type="match status" value="1"/>
</dbReference>
<feature type="domain" description="tRNA intron endonuclease catalytic" evidence="8">
    <location>
        <begin position="240"/>
        <end position="311"/>
    </location>
</feature>
<dbReference type="SUPFAM" id="SSF53032">
    <property type="entry name" value="tRNA-intron endonuclease catalytic domain-like"/>
    <property type="match status" value="1"/>
</dbReference>
<feature type="active site" evidence="6">
    <location>
        <position position="307"/>
    </location>
</feature>
<accession>A0A9W8YT81</accession>
<evidence type="ECO:0000256" key="3">
    <source>
        <dbReference type="ARBA" id="ARBA00023239"/>
    </source>
</evidence>
<dbReference type="InterPro" id="IPR011856">
    <property type="entry name" value="tRNA_endonuc-like_dom_sf"/>
</dbReference>
<organism evidence="10 11">
    <name type="scientific">Gnomoniopsis smithogilvyi</name>
    <dbReference type="NCBI Taxonomy" id="1191159"/>
    <lineage>
        <taxon>Eukaryota</taxon>
        <taxon>Fungi</taxon>
        <taxon>Dikarya</taxon>
        <taxon>Ascomycota</taxon>
        <taxon>Pezizomycotina</taxon>
        <taxon>Sordariomycetes</taxon>
        <taxon>Sordariomycetidae</taxon>
        <taxon>Diaporthales</taxon>
        <taxon>Gnomoniaceae</taxon>
        <taxon>Gnomoniopsis</taxon>
    </lineage>
</organism>
<dbReference type="AlphaFoldDB" id="A0A9W8YT81"/>
<evidence type="ECO:0000256" key="2">
    <source>
        <dbReference type="ARBA" id="ARBA00022694"/>
    </source>
</evidence>
<evidence type="ECO:0000256" key="1">
    <source>
        <dbReference type="ARBA" id="ARBA00008078"/>
    </source>
</evidence>
<comment type="caution">
    <text evidence="10">The sequence shown here is derived from an EMBL/GenBank/DDBJ whole genome shotgun (WGS) entry which is preliminary data.</text>
</comment>
<sequence length="338" mass="37846">MSLKLTAQHQKALYRLQTMSDLVRITRVGGRYLVFEVKDVAALRRDHCICAVFVGTTPQNPNQNVFSGLPIELYAEEVKLLVEKRAAYVVDDCTSHLSQLSSMDTATRGVYLQSLKTRRKLFQKVVNEQHEERRKIGEKMKAKSLAKSQAKRAAKAAQEQPERTQAPLEPREATNIASEEIANDEASSFDEAFFSSASSTRKKAQLPRLANIPMQHITPTTSLDMLADLEAHTVPVETPRSYPLYKHLNARGYFITPGIRFGADYSVYPGDPFRYHAHFMATSYGWDEEISVLDLVTGGRLGTGVKKGFMVGGAPPTAEEEEDDTDRLRAFTIEWAAM</sequence>
<reference evidence="10" key="1">
    <citation type="submission" date="2022-10" db="EMBL/GenBank/DDBJ databases">
        <title>Tapping the CABI collections for fungal endophytes: first genome assemblies for Collariella, Neodidymelliopsis, Ascochyta clinopodiicola, Didymella pomorum, Didymosphaeria variabile, Neocosmospora piperis and Neocucurbitaria cava.</title>
        <authorList>
            <person name="Hill R."/>
        </authorList>
    </citation>
    <scope>NUCLEOTIDE SEQUENCE</scope>
    <source>
        <strain evidence="10">IMI 355082</strain>
    </source>
</reference>
<dbReference type="InterPro" id="IPR016690">
    <property type="entry name" value="TSEN34"/>
</dbReference>
<keyword evidence="11" id="KW-1185">Reference proteome</keyword>
<dbReference type="Pfam" id="PF01974">
    <property type="entry name" value="tRNA_int_endo"/>
    <property type="match status" value="1"/>
</dbReference>
<dbReference type="GO" id="GO:0000379">
    <property type="term" value="P:tRNA-type intron splice site recognition and cleavage"/>
    <property type="evidence" value="ECO:0007669"/>
    <property type="project" value="UniProtKB-UniRule"/>
</dbReference>